<dbReference type="SUPFAM" id="SSF55874">
    <property type="entry name" value="ATPase domain of HSP90 chaperone/DNA topoisomerase II/histidine kinase"/>
    <property type="match status" value="1"/>
</dbReference>
<evidence type="ECO:0000256" key="11">
    <source>
        <dbReference type="ARBA" id="ARBA00022989"/>
    </source>
</evidence>
<evidence type="ECO:0000256" key="9">
    <source>
        <dbReference type="ARBA" id="ARBA00022777"/>
    </source>
</evidence>
<evidence type="ECO:0000256" key="10">
    <source>
        <dbReference type="ARBA" id="ARBA00022840"/>
    </source>
</evidence>
<protein>
    <recommendedName>
        <fullName evidence="3">histidine kinase</fullName>
        <ecNumber evidence="3">2.7.13.3</ecNumber>
    </recommendedName>
</protein>
<evidence type="ECO:0000256" key="2">
    <source>
        <dbReference type="ARBA" id="ARBA00004651"/>
    </source>
</evidence>
<evidence type="ECO:0000256" key="1">
    <source>
        <dbReference type="ARBA" id="ARBA00000085"/>
    </source>
</evidence>
<gene>
    <name evidence="17" type="ORF">SAMN05660443_2456</name>
</gene>
<evidence type="ECO:0000256" key="4">
    <source>
        <dbReference type="ARBA" id="ARBA00022475"/>
    </source>
</evidence>
<evidence type="ECO:0000259" key="16">
    <source>
        <dbReference type="PROSITE" id="PS50109"/>
    </source>
</evidence>
<keyword evidence="9 17" id="KW-0418">Kinase</keyword>
<dbReference type="SUPFAM" id="SSF47384">
    <property type="entry name" value="Homodimeric domain of signal transducing histidine kinase"/>
    <property type="match status" value="1"/>
</dbReference>
<comment type="catalytic activity">
    <reaction evidence="1">
        <text>ATP + protein L-histidine = ADP + protein N-phospho-L-histidine.</text>
        <dbReference type="EC" id="2.7.13.3"/>
    </reaction>
</comment>
<dbReference type="Pfam" id="PF00512">
    <property type="entry name" value="HisKA"/>
    <property type="match status" value="1"/>
</dbReference>
<keyword evidence="13 15" id="KW-0472">Membrane</keyword>
<keyword evidence="11 15" id="KW-1133">Transmembrane helix</keyword>
<sequence>MPKIRLPNLSLLQLVLLGFMLVILPLGLLVYQASDTYRELSAQAGLSAREAVAFTRRAQTLSNLALDMERTTRQYQVMQTPALLELLNNQQQSFARLLQQEFILFPPLSAKEEMKALLMWMDTLPTQQSEPFEQLAALTSQLEVQTREAVDQHLGEFEQKVEILQKQLVGQLLLLTSLSLALILFFTWRLLRPIGYLERRIASLASLRPPSHFKKLRSGPSELIKLDQRLNWLEQQLHEIENQKQQFLRHISHELKTPLASIREAADLLHEQLLGDLNEDQQEVTELLEQNSRALQKLIEQLLSYNQLKQNKPVRFEKVALDPLLDEVLSSYQLQLQQRQQPIQRINTQLELETEPDLTRKVIDNLISNAIHYGDPQVAITIRAGCEHQQQWIEVENAGQKIPEQERQHLFEAFFQGSSRRRGSIKGSGIGLSIAADCMKSLNGKLELKYSKDGVNCFRLSWPLPDQLNPRNQ</sequence>
<keyword evidence="7 15" id="KW-0812">Transmembrane</keyword>
<dbReference type="EC" id="2.7.13.3" evidence="3"/>
<dbReference type="PROSITE" id="PS50109">
    <property type="entry name" value="HIS_KIN"/>
    <property type="match status" value="1"/>
</dbReference>
<dbReference type="GO" id="GO:0005524">
    <property type="term" value="F:ATP binding"/>
    <property type="evidence" value="ECO:0007669"/>
    <property type="project" value="UniProtKB-KW"/>
</dbReference>
<dbReference type="Gene3D" id="3.30.565.10">
    <property type="entry name" value="Histidine kinase-like ATPase, C-terminal domain"/>
    <property type="match status" value="1"/>
</dbReference>
<evidence type="ECO:0000313" key="18">
    <source>
        <dbReference type="Proteomes" id="UP000199058"/>
    </source>
</evidence>
<dbReference type="Proteomes" id="UP000199058">
    <property type="component" value="Unassembled WGS sequence"/>
</dbReference>
<keyword evidence="6" id="KW-0808">Transferase</keyword>
<evidence type="ECO:0000256" key="14">
    <source>
        <dbReference type="SAM" id="Coils"/>
    </source>
</evidence>
<keyword evidence="12" id="KW-0902">Two-component regulatory system</keyword>
<dbReference type="STRING" id="1122252.SAMN05660443_2456"/>
<dbReference type="RefSeq" id="WP_091964133.1">
    <property type="nucleotide sequence ID" value="NZ_FOLH01000005.1"/>
</dbReference>
<evidence type="ECO:0000256" key="5">
    <source>
        <dbReference type="ARBA" id="ARBA00022553"/>
    </source>
</evidence>
<dbReference type="EMBL" id="FOLH01000005">
    <property type="protein sequence ID" value="SFC38565.1"/>
    <property type="molecule type" value="Genomic_DNA"/>
</dbReference>
<keyword evidence="18" id="KW-1185">Reference proteome</keyword>
<dbReference type="PRINTS" id="PR00344">
    <property type="entry name" value="BCTRLSENSOR"/>
</dbReference>
<keyword evidence="8" id="KW-0547">Nucleotide-binding</keyword>
<evidence type="ECO:0000313" key="17">
    <source>
        <dbReference type="EMBL" id="SFC38565.1"/>
    </source>
</evidence>
<evidence type="ECO:0000256" key="13">
    <source>
        <dbReference type="ARBA" id="ARBA00023136"/>
    </source>
</evidence>
<dbReference type="CDD" id="cd00075">
    <property type="entry name" value="HATPase"/>
    <property type="match status" value="1"/>
</dbReference>
<dbReference type="PANTHER" id="PTHR45528:SF1">
    <property type="entry name" value="SENSOR HISTIDINE KINASE CPXA"/>
    <property type="match status" value="1"/>
</dbReference>
<dbReference type="GO" id="GO:0000155">
    <property type="term" value="F:phosphorelay sensor kinase activity"/>
    <property type="evidence" value="ECO:0007669"/>
    <property type="project" value="InterPro"/>
</dbReference>
<dbReference type="InterPro" id="IPR005467">
    <property type="entry name" value="His_kinase_dom"/>
</dbReference>
<feature type="transmembrane region" description="Helical" evidence="15">
    <location>
        <begin position="12"/>
        <end position="31"/>
    </location>
</feature>
<evidence type="ECO:0000256" key="6">
    <source>
        <dbReference type="ARBA" id="ARBA00022679"/>
    </source>
</evidence>
<proteinExistence type="predicted"/>
<accession>A0A1I1IQQ9</accession>
<dbReference type="InterPro" id="IPR050398">
    <property type="entry name" value="HssS/ArlS-like"/>
</dbReference>
<reference evidence="17 18" key="1">
    <citation type="submission" date="2016-10" db="EMBL/GenBank/DDBJ databases">
        <authorList>
            <person name="de Groot N.N."/>
        </authorList>
    </citation>
    <scope>NUCLEOTIDE SEQUENCE [LARGE SCALE GENOMIC DNA]</scope>
    <source>
        <strain evidence="17 18">DSM 18438</strain>
    </source>
</reference>
<evidence type="ECO:0000256" key="3">
    <source>
        <dbReference type="ARBA" id="ARBA00012438"/>
    </source>
</evidence>
<evidence type="ECO:0000256" key="12">
    <source>
        <dbReference type="ARBA" id="ARBA00023012"/>
    </source>
</evidence>
<evidence type="ECO:0000256" key="7">
    <source>
        <dbReference type="ARBA" id="ARBA00022692"/>
    </source>
</evidence>
<name>A0A1I1IQQ9_9GAMM</name>
<dbReference type="CDD" id="cd00082">
    <property type="entry name" value="HisKA"/>
    <property type="match status" value="1"/>
</dbReference>
<keyword evidence="5" id="KW-0597">Phosphoprotein</keyword>
<dbReference type="InterPro" id="IPR036097">
    <property type="entry name" value="HisK_dim/P_sf"/>
</dbReference>
<organism evidence="17 18">
    <name type="scientific">Marinospirillum celere</name>
    <dbReference type="NCBI Taxonomy" id="1122252"/>
    <lineage>
        <taxon>Bacteria</taxon>
        <taxon>Pseudomonadati</taxon>
        <taxon>Pseudomonadota</taxon>
        <taxon>Gammaproteobacteria</taxon>
        <taxon>Oceanospirillales</taxon>
        <taxon>Oceanospirillaceae</taxon>
        <taxon>Marinospirillum</taxon>
    </lineage>
</organism>
<dbReference type="GO" id="GO:0005886">
    <property type="term" value="C:plasma membrane"/>
    <property type="evidence" value="ECO:0007669"/>
    <property type="project" value="UniProtKB-SubCell"/>
</dbReference>
<dbReference type="Pfam" id="PF02518">
    <property type="entry name" value="HATPase_c"/>
    <property type="match status" value="1"/>
</dbReference>
<dbReference type="InterPro" id="IPR003661">
    <property type="entry name" value="HisK_dim/P_dom"/>
</dbReference>
<dbReference type="InterPro" id="IPR036890">
    <property type="entry name" value="HATPase_C_sf"/>
</dbReference>
<dbReference type="OrthoDB" id="9804645at2"/>
<feature type="domain" description="Histidine kinase" evidence="16">
    <location>
        <begin position="250"/>
        <end position="466"/>
    </location>
</feature>
<keyword evidence="4" id="KW-1003">Cell membrane</keyword>
<evidence type="ECO:0000256" key="15">
    <source>
        <dbReference type="SAM" id="Phobius"/>
    </source>
</evidence>
<dbReference type="InterPro" id="IPR003594">
    <property type="entry name" value="HATPase_dom"/>
</dbReference>
<dbReference type="SMART" id="SM00387">
    <property type="entry name" value="HATPase_c"/>
    <property type="match status" value="1"/>
</dbReference>
<feature type="coiled-coil region" evidence="14">
    <location>
        <begin position="223"/>
        <end position="297"/>
    </location>
</feature>
<dbReference type="InterPro" id="IPR004358">
    <property type="entry name" value="Sig_transdc_His_kin-like_C"/>
</dbReference>
<feature type="transmembrane region" description="Helical" evidence="15">
    <location>
        <begin position="172"/>
        <end position="191"/>
    </location>
</feature>
<evidence type="ECO:0000256" key="8">
    <source>
        <dbReference type="ARBA" id="ARBA00022741"/>
    </source>
</evidence>
<dbReference type="SMART" id="SM00388">
    <property type="entry name" value="HisKA"/>
    <property type="match status" value="1"/>
</dbReference>
<keyword evidence="14" id="KW-0175">Coiled coil</keyword>
<dbReference type="AlphaFoldDB" id="A0A1I1IQQ9"/>
<dbReference type="Gene3D" id="1.10.287.130">
    <property type="match status" value="1"/>
</dbReference>
<keyword evidence="10" id="KW-0067">ATP-binding</keyword>
<dbReference type="PANTHER" id="PTHR45528">
    <property type="entry name" value="SENSOR HISTIDINE KINASE CPXA"/>
    <property type="match status" value="1"/>
</dbReference>
<comment type="subcellular location">
    <subcellularLocation>
        <location evidence="2">Cell membrane</location>
        <topology evidence="2">Multi-pass membrane protein</topology>
    </subcellularLocation>
</comment>